<feature type="region of interest" description="Disordered" evidence="1">
    <location>
        <begin position="182"/>
        <end position="204"/>
    </location>
</feature>
<proteinExistence type="predicted"/>
<dbReference type="WBParaSite" id="TCLT_0000918001-mRNA-1">
    <property type="protein sequence ID" value="TCLT_0000918001-mRNA-1"/>
    <property type="gene ID" value="TCLT_0000918001"/>
</dbReference>
<dbReference type="AlphaFoldDB" id="A0A0N5D7W3"/>
<evidence type="ECO:0000256" key="1">
    <source>
        <dbReference type="SAM" id="MobiDB-lite"/>
    </source>
</evidence>
<sequence length="291" mass="33715">LIVTAIELIYFQLYCRNDQPHITQTEGVSLCSSSSTSCGYFDFESLSSPMNHTQSLEIYHCVDSSILASDNGRDEGRDGNLLLQMLFAKYCNDQARCREVTLSSFNSKFVQYLLQSRWKNVAKLLSLKIKFCCAINNYLLQKIINSVTAALPSDEPVFCHNIQCHEAPIACLTYSRNEEMQTNHTRENEEVVSIRPMSRNKKHRQDSSVEHHCVYRHFNDEFYRYCLMIRDHQGPNDRCFYGVGYQICCCFLQGRILRTLFSEAPEPIPDKARKLSSQIFKIKIDTKIRTR</sequence>
<name>A0A0N5D7W3_THECL</name>
<dbReference type="OMA" id="KFCCAIN"/>
<protein>
    <submittedName>
        <fullName evidence="2">Uncharacterized protein</fullName>
    </submittedName>
</protein>
<accession>A0A0N5D7W3</accession>
<organism evidence="2">
    <name type="scientific">Thelazia callipaeda</name>
    <name type="common">Oriental eyeworm</name>
    <name type="synonym">Parasitic nematode</name>
    <dbReference type="NCBI Taxonomy" id="103827"/>
    <lineage>
        <taxon>Eukaryota</taxon>
        <taxon>Metazoa</taxon>
        <taxon>Ecdysozoa</taxon>
        <taxon>Nematoda</taxon>
        <taxon>Chromadorea</taxon>
        <taxon>Rhabditida</taxon>
        <taxon>Spirurina</taxon>
        <taxon>Spiruromorpha</taxon>
        <taxon>Thelazioidea</taxon>
        <taxon>Thelaziidae</taxon>
        <taxon>Thelazia</taxon>
    </lineage>
</organism>
<reference evidence="2" key="1">
    <citation type="submission" date="2017-02" db="UniProtKB">
        <authorList>
            <consortium name="WormBaseParasite"/>
        </authorList>
    </citation>
    <scope>IDENTIFICATION</scope>
</reference>
<evidence type="ECO:0000313" key="2">
    <source>
        <dbReference type="WBParaSite" id="TCLT_0000918001-mRNA-1"/>
    </source>
</evidence>